<feature type="compositionally biased region" description="Polar residues" evidence="1">
    <location>
        <begin position="124"/>
        <end position="142"/>
    </location>
</feature>
<protein>
    <submittedName>
        <fullName evidence="3">BZ3500_MvSof-1268-A1-R1_Chr3-1g05877 protein</fullName>
    </submittedName>
</protein>
<dbReference type="GO" id="GO:0051087">
    <property type="term" value="F:protein-folding chaperone binding"/>
    <property type="evidence" value="ECO:0007669"/>
    <property type="project" value="InterPro"/>
</dbReference>
<sequence>MFHYPTAPSVFVDPYDPYAPHHQPFYAAGPSRLSQAQRQRELYHEQRRRALAMEAQRRERQRLAYEQHLREQEWARRMNYSSFWDPRQKDHYVHHDDDGDEREDEYDSAEESESEPEPEPEQAQGFSTRQAHISQEVSSSKRPISPKRCGISIPIPEPASYGPTEEDAATTLQKHFRARLYRRQALAALKALADTYAQRSKVEIPTKLHAYNGKLAYDSHNAPFHAYEDALVKLLTQLDEISTKGDDKIKAARKALVRKIEKELNRLDQIKETSLAQVALLAPSLEAEDSGDQDAGSEGEQIAGAEDEEEWHGIPSDTESEAESTGDIEPLV</sequence>
<reference evidence="4" key="1">
    <citation type="submission" date="2016-10" db="EMBL/GenBank/DDBJ databases">
        <authorList>
            <person name="Jeantristanb JTB J.-T."/>
            <person name="Ricardo R."/>
        </authorList>
    </citation>
    <scope>NUCLEOTIDE SEQUENCE [LARGE SCALE GENOMIC DNA]</scope>
</reference>
<dbReference type="Proteomes" id="UP000249723">
    <property type="component" value="Unassembled WGS sequence"/>
</dbReference>
<feature type="compositionally biased region" description="Acidic residues" evidence="1">
    <location>
        <begin position="286"/>
        <end position="297"/>
    </location>
</feature>
<feature type="region of interest" description="Disordered" evidence="1">
    <location>
        <begin position="285"/>
        <end position="332"/>
    </location>
</feature>
<name>A0A2X0NIJ6_9BASI</name>
<dbReference type="InterPro" id="IPR036533">
    <property type="entry name" value="BAG_dom_sf"/>
</dbReference>
<dbReference type="Pfam" id="PF02179">
    <property type="entry name" value="BAG"/>
    <property type="match status" value="1"/>
</dbReference>
<organism evidence="3 4">
    <name type="scientific">Microbotryum saponariae</name>
    <dbReference type="NCBI Taxonomy" id="289078"/>
    <lineage>
        <taxon>Eukaryota</taxon>
        <taxon>Fungi</taxon>
        <taxon>Dikarya</taxon>
        <taxon>Basidiomycota</taxon>
        <taxon>Pucciniomycotina</taxon>
        <taxon>Microbotryomycetes</taxon>
        <taxon>Microbotryales</taxon>
        <taxon>Microbotryaceae</taxon>
        <taxon>Microbotryum</taxon>
    </lineage>
</organism>
<evidence type="ECO:0000313" key="3">
    <source>
        <dbReference type="EMBL" id="SCZ99207.1"/>
    </source>
</evidence>
<dbReference type="InterPro" id="IPR003103">
    <property type="entry name" value="BAG_domain"/>
</dbReference>
<dbReference type="EMBL" id="FMWP01000096">
    <property type="protein sequence ID" value="SCZ99207.1"/>
    <property type="molecule type" value="Genomic_DNA"/>
</dbReference>
<dbReference type="STRING" id="289078.A0A2X0NIJ6"/>
<dbReference type="PROSITE" id="PS50096">
    <property type="entry name" value="IQ"/>
    <property type="match status" value="1"/>
</dbReference>
<accession>A0A2X0NIJ6</accession>
<evidence type="ECO:0000259" key="2">
    <source>
        <dbReference type="PROSITE" id="PS51035"/>
    </source>
</evidence>
<feature type="compositionally biased region" description="Acidic residues" evidence="1">
    <location>
        <begin position="98"/>
        <end position="120"/>
    </location>
</feature>
<feature type="region of interest" description="Disordered" evidence="1">
    <location>
        <begin position="90"/>
        <end position="165"/>
    </location>
</feature>
<evidence type="ECO:0000256" key="1">
    <source>
        <dbReference type="SAM" id="MobiDB-lite"/>
    </source>
</evidence>
<dbReference type="Gene3D" id="1.20.58.120">
    <property type="entry name" value="BAG domain"/>
    <property type="match status" value="1"/>
</dbReference>
<evidence type="ECO:0000313" key="4">
    <source>
        <dbReference type="Proteomes" id="UP000249723"/>
    </source>
</evidence>
<gene>
    <name evidence="3" type="ORF">BZ3500_MVSOF-1268-A1-R1_CHR3-1G05877</name>
</gene>
<dbReference type="AlphaFoldDB" id="A0A2X0NIJ6"/>
<keyword evidence="4" id="KW-1185">Reference proteome</keyword>
<dbReference type="SUPFAM" id="SSF63491">
    <property type="entry name" value="BAG domain"/>
    <property type="match status" value="1"/>
</dbReference>
<dbReference type="PROSITE" id="PS51035">
    <property type="entry name" value="BAG"/>
    <property type="match status" value="1"/>
</dbReference>
<dbReference type="OrthoDB" id="2530451at2759"/>
<proteinExistence type="predicted"/>
<feature type="domain" description="BAG" evidence="2">
    <location>
        <begin position="231"/>
        <end position="271"/>
    </location>
</feature>